<feature type="compositionally biased region" description="Basic and acidic residues" evidence="1">
    <location>
        <begin position="16"/>
        <end position="25"/>
    </location>
</feature>
<organism evidence="2 3">
    <name type="scientific">Prorocentrum cordatum</name>
    <dbReference type="NCBI Taxonomy" id="2364126"/>
    <lineage>
        <taxon>Eukaryota</taxon>
        <taxon>Sar</taxon>
        <taxon>Alveolata</taxon>
        <taxon>Dinophyceae</taxon>
        <taxon>Prorocentrales</taxon>
        <taxon>Prorocentraceae</taxon>
        <taxon>Prorocentrum</taxon>
    </lineage>
</organism>
<gene>
    <name evidence="2" type="ORF">PCOR1329_LOCUS18638</name>
</gene>
<comment type="caution">
    <text evidence="2">The sequence shown here is derived from an EMBL/GenBank/DDBJ whole genome shotgun (WGS) entry which is preliminary data.</text>
</comment>
<name>A0ABN9R8R4_9DINO</name>
<dbReference type="Proteomes" id="UP001189429">
    <property type="component" value="Unassembled WGS sequence"/>
</dbReference>
<feature type="non-terminal residue" evidence="2">
    <location>
        <position position="165"/>
    </location>
</feature>
<proteinExistence type="predicted"/>
<feature type="region of interest" description="Disordered" evidence="1">
    <location>
        <begin position="16"/>
        <end position="70"/>
    </location>
</feature>
<keyword evidence="3" id="KW-1185">Reference proteome</keyword>
<evidence type="ECO:0000313" key="2">
    <source>
        <dbReference type="EMBL" id="CAK0815297.1"/>
    </source>
</evidence>
<dbReference type="EMBL" id="CAUYUJ010005884">
    <property type="protein sequence ID" value="CAK0815297.1"/>
    <property type="molecule type" value="Genomic_DNA"/>
</dbReference>
<accession>A0ABN9R8R4</accession>
<feature type="non-terminal residue" evidence="2">
    <location>
        <position position="1"/>
    </location>
</feature>
<protein>
    <submittedName>
        <fullName evidence="2">Uncharacterized protein</fullName>
    </submittedName>
</protein>
<sequence length="165" mass="17537">AAPAIAQSLIVRPEDTAGAVKERAARGARARGGAAGRAPLLRRQGAPRRDEARRRRGQGGRLLRPRGRGLGGGDFAQQLAELLQAQVLPLEELGLLYSHRHGATTGNVLKLLGRDETLSQFLQGSKQFVVEAGRVRSAAAAGRPAEAALLRIVEDEETPRAEGTK</sequence>
<reference evidence="2" key="1">
    <citation type="submission" date="2023-10" db="EMBL/GenBank/DDBJ databases">
        <authorList>
            <person name="Chen Y."/>
            <person name="Shah S."/>
            <person name="Dougan E. K."/>
            <person name="Thang M."/>
            <person name="Chan C."/>
        </authorList>
    </citation>
    <scope>NUCLEOTIDE SEQUENCE [LARGE SCALE GENOMIC DNA]</scope>
</reference>
<evidence type="ECO:0000256" key="1">
    <source>
        <dbReference type="SAM" id="MobiDB-lite"/>
    </source>
</evidence>
<feature type="compositionally biased region" description="Basic residues" evidence="1">
    <location>
        <begin position="54"/>
        <end position="67"/>
    </location>
</feature>
<evidence type="ECO:0000313" key="3">
    <source>
        <dbReference type="Proteomes" id="UP001189429"/>
    </source>
</evidence>